<keyword evidence="7" id="KW-0408">Iron</keyword>
<sequence length="687" mass="76607">MQVDTVCRLCSSCCPITAHVEQGRIVAAKRKTSLPPDKAWLCPKLEASADIVYSPARLRHPLIRQADNSYLEASWDEALDLVASRLLQCRQQHGAETVAWLRGMAADWGAPWDYVNRLMNAFGSPNSIGNGSVCHVAREMAHNYTYGAMTIPQIQKSDCIVIWGKNDQHTNPPAYDAIMQARERGARLIVVDPVRTGLAAMADIWLQIKPAHDGPLAMAMIDQIIRCGWYDTEFVAQWTTGFEDLRQAAAFYRAEDIAEQLSLHPADIQAASQLYAQSETACIIDGNGLDMQFEVFDATRAVAMLRALSGNLDRAGGDLIPQPVKARNIQLKECLPKDRCPVTSDYPLFSTFHHNWGLHAQSCVVDAILEGKPYPINSLVVQSGNPAVTMTDSTRVNQALSQLDFLVVIDLFMTRTALHADVILPACSCFEKTQLNRAYLRHSLVVLQNQVVEPLHNSWPDWKIIFELGRRLGLKDEFPWKCVEEAIDYQLEPSGVTVAALREEPEGIRTAPLEHQKYREKGFATPSGKVEFASERLQKAGFSAVPFADGRFDNPISFAGQADDYPLIGISGARSSCFTHSQFHHVPMLRQQESCPTVDIHPNDAKNLDISNGDQVELTSPRGRITLTGRIDRDMKPGTVRIAWGWGENEPSANLNNLTDDYRRNPITGTPSNRSFMCRLRKLQRHP</sequence>
<dbReference type="Proteomes" id="UP000182517">
    <property type="component" value="Chromosome"/>
</dbReference>
<dbReference type="InterPro" id="IPR009010">
    <property type="entry name" value="Asp_de-COase-like_dom_sf"/>
</dbReference>
<proteinExistence type="inferred from homology"/>
<dbReference type="PROSITE" id="PS00490">
    <property type="entry name" value="MOLYBDOPTERIN_PROK_2"/>
    <property type="match status" value="1"/>
</dbReference>
<evidence type="ECO:0000256" key="8">
    <source>
        <dbReference type="ARBA" id="ARBA00023014"/>
    </source>
</evidence>
<keyword evidence="6" id="KW-0560">Oxidoreductase</keyword>
<feature type="domain" description="4Fe-4S Mo/W bis-MGD-type" evidence="9">
    <location>
        <begin position="1"/>
        <end position="56"/>
    </location>
</feature>
<dbReference type="InterPro" id="IPR027467">
    <property type="entry name" value="MopterinOxRdtase_cofactor_BS"/>
</dbReference>
<dbReference type="GO" id="GO:0051539">
    <property type="term" value="F:4 iron, 4 sulfur cluster binding"/>
    <property type="evidence" value="ECO:0007669"/>
    <property type="project" value="UniProtKB-KW"/>
</dbReference>
<dbReference type="PANTHER" id="PTHR43742">
    <property type="entry name" value="TRIMETHYLAMINE-N-OXIDE REDUCTASE"/>
    <property type="match status" value="1"/>
</dbReference>
<dbReference type="Gene3D" id="3.40.228.10">
    <property type="entry name" value="Dimethylsulfoxide Reductase, domain 2"/>
    <property type="match status" value="1"/>
</dbReference>
<evidence type="ECO:0000313" key="10">
    <source>
        <dbReference type="EMBL" id="APG27014.1"/>
    </source>
</evidence>
<organism evidence="10 11">
    <name type="scientific">Syntrophotalea acetylenivorans</name>
    <dbReference type="NCBI Taxonomy" id="1842532"/>
    <lineage>
        <taxon>Bacteria</taxon>
        <taxon>Pseudomonadati</taxon>
        <taxon>Thermodesulfobacteriota</taxon>
        <taxon>Desulfuromonadia</taxon>
        <taxon>Desulfuromonadales</taxon>
        <taxon>Syntrophotaleaceae</taxon>
        <taxon>Syntrophotalea</taxon>
    </lineage>
</organism>
<keyword evidence="8" id="KW-0411">Iron-sulfur</keyword>
<dbReference type="Pfam" id="PF04879">
    <property type="entry name" value="Molybdop_Fe4S4"/>
    <property type="match status" value="1"/>
</dbReference>
<name>A0A1L3GM54_9BACT</name>
<dbReference type="GO" id="GO:0046872">
    <property type="term" value="F:metal ion binding"/>
    <property type="evidence" value="ECO:0007669"/>
    <property type="project" value="UniProtKB-KW"/>
</dbReference>
<dbReference type="EMBL" id="CP015519">
    <property type="protein sequence ID" value="APG27014.1"/>
    <property type="molecule type" value="Genomic_DNA"/>
</dbReference>
<keyword evidence="5" id="KW-0479">Metal-binding</keyword>
<keyword evidence="11" id="KW-1185">Reference proteome</keyword>
<dbReference type="InterPro" id="IPR006657">
    <property type="entry name" value="MoPterin_dinucl-bd_dom"/>
</dbReference>
<evidence type="ECO:0000259" key="9">
    <source>
        <dbReference type="PROSITE" id="PS51669"/>
    </source>
</evidence>
<comment type="similarity">
    <text evidence="2">Belongs to the prokaryotic molybdopterin-containing oxidoreductase family.</text>
</comment>
<dbReference type="AlphaFoldDB" id="A0A1L3GM54"/>
<comment type="cofactor">
    <cofactor evidence="1">
        <name>Mo-bis(molybdopterin guanine dinucleotide)</name>
        <dbReference type="ChEBI" id="CHEBI:60539"/>
    </cofactor>
</comment>
<keyword evidence="3" id="KW-0004">4Fe-4S</keyword>
<dbReference type="GO" id="GO:0016491">
    <property type="term" value="F:oxidoreductase activity"/>
    <property type="evidence" value="ECO:0007669"/>
    <property type="project" value="UniProtKB-KW"/>
</dbReference>
<evidence type="ECO:0000256" key="6">
    <source>
        <dbReference type="ARBA" id="ARBA00023002"/>
    </source>
</evidence>
<dbReference type="Pfam" id="PF01568">
    <property type="entry name" value="Molydop_binding"/>
    <property type="match status" value="1"/>
</dbReference>
<dbReference type="PROSITE" id="PS51669">
    <property type="entry name" value="4FE4S_MOW_BIS_MGD"/>
    <property type="match status" value="1"/>
</dbReference>
<keyword evidence="4" id="KW-0500">Molybdenum</keyword>
<dbReference type="SUPFAM" id="SSF50692">
    <property type="entry name" value="ADC-like"/>
    <property type="match status" value="1"/>
</dbReference>
<reference evidence="10 11" key="1">
    <citation type="journal article" date="2017" name="Genome Announc.">
        <title>Complete Genome Sequences of Two Acetylene-Fermenting Pelobacter acetylenicus Strains.</title>
        <authorList>
            <person name="Sutton J.M."/>
            <person name="Baesman S.M."/>
            <person name="Fierst J.L."/>
            <person name="Poret-Peterson A.T."/>
            <person name="Oremland R.S."/>
            <person name="Dunlap D.S."/>
            <person name="Akob D.M."/>
        </authorList>
    </citation>
    <scope>NUCLEOTIDE SEQUENCE [LARGE SCALE GENOMIC DNA]</scope>
    <source>
        <strain evidence="10 11">SFB93</strain>
    </source>
</reference>
<accession>A0A1L3GM54</accession>
<dbReference type="SUPFAM" id="SSF53706">
    <property type="entry name" value="Formate dehydrogenase/DMSO reductase, domains 1-3"/>
    <property type="match status" value="1"/>
</dbReference>
<evidence type="ECO:0000256" key="1">
    <source>
        <dbReference type="ARBA" id="ARBA00001942"/>
    </source>
</evidence>
<dbReference type="InterPro" id="IPR006655">
    <property type="entry name" value="Mopterin_OxRdtase_prok_CS"/>
</dbReference>
<dbReference type="STRING" id="1842532.A7E78_03700"/>
<dbReference type="Pfam" id="PF00384">
    <property type="entry name" value="Molybdopterin"/>
    <property type="match status" value="1"/>
</dbReference>
<evidence type="ECO:0000256" key="2">
    <source>
        <dbReference type="ARBA" id="ARBA00010312"/>
    </source>
</evidence>
<dbReference type="Gene3D" id="2.20.25.90">
    <property type="entry name" value="ADC-like domains"/>
    <property type="match status" value="1"/>
</dbReference>
<dbReference type="SMART" id="SM00926">
    <property type="entry name" value="Molybdop_Fe4S4"/>
    <property type="match status" value="1"/>
</dbReference>
<dbReference type="KEGG" id="pef:A7E78_03700"/>
<dbReference type="OrthoDB" id="9757870at2"/>
<evidence type="ECO:0000256" key="7">
    <source>
        <dbReference type="ARBA" id="ARBA00023004"/>
    </source>
</evidence>
<gene>
    <name evidence="10" type="ORF">A7E78_03700</name>
</gene>
<protein>
    <submittedName>
        <fullName evidence="10">Formate dehydrogenase</fullName>
    </submittedName>
</protein>
<evidence type="ECO:0000256" key="3">
    <source>
        <dbReference type="ARBA" id="ARBA00022485"/>
    </source>
</evidence>
<dbReference type="InterPro" id="IPR050612">
    <property type="entry name" value="Prok_Mopterin_Oxidored"/>
</dbReference>
<evidence type="ECO:0000313" key="11">
    <source>
        <dbReference type="Proteomes" id="UP000182517"/>
    </source>
</evidence>
<dbReference type="PROSITE" id="PS00551">
    <property type="entry name" value="MOLYBDOPTERIN_PROK_1"/>
    <property type="match status" value="1"/>
</dbReference>
<dbReference type="Gene3D" id="2.40.40.20">
    <property type="match status" value="1"/>
</dbReference>
<evidence type="ECO:0000256" key="4">
    <source>
        <dbReference type="ARBA" id="ARBA00022505"/>
    </source>
</evidence>
<dbReference type="PANTHER" id="PTHR43742:SF6">
    <property type="entry name" value="OXIDOREDUCTASE YYAE-RELATED"/>
    <property type="match status" value="1"/>
</dbReference>
<dbReference type="GO" id="GO:0043546">
    <property type="term" value="F:molybdopterin cofactor binding"/>
    <property type="evidence" value="ECO:0007669"/>
    <property type="project" value="InterPro"/>
</dbReference>
<evidence type="ECO:0000256" key="5">
    <source>
        <dbReference type="ARBA" id="ARBA00022723"/>
    </source>
</evidence>
<dbReference type="InterPro" id="IPR006963">
    <property type="entry name" value="Mopterin_OxRdtase_4Fe-4S_dom"/>
</dbReference>
<dbReference type="InterPro" id="IPR006656">
    <property type="entry name" value="Mopterin_OxRdtase"/>
</dbReference>
<dbReference type="Gene3D" id="3.40.50.740">
    <property type="match status" value="1"/>
</dbReference>
<dbReference type="RefSeq" id="WP_072282974.1">
    <property type="nucleotide sequence ID" value="NZ_CP015519.1"/>
</dbReference>